<evidence type="ECO:0000259" key="1">
    <source>
        <dbReference type="Pfam" id="PF00149"/>
    </source>
</evidence>
<feature type="domain" description="Calcineurin-like phosphoesterase" evidence="1">
    <location>
        <begin position="6"/>
        <end position="215"/>
    </location>
</feature>
<sequence length="253" mass="29327">MKNQLISDLHLDVNPALDVPIEGDADVCIIPGDLHELDQGIEFVERMLEVRPVLHLMGNHEAYTSSIDRVAALFRQHMARLKDYHFMDRHTVIFENVRYIGATLWTDFNRAHPLSMIQGSGMVKDYLYINNEQEDGRVTPEEILRRHKRDLAYICQELNKPWLGHTVVMTHHAPSFQSCRGRFAHLPSNFMYASDLDDLIKGYAPDVWVHGHIHTHLDYEIGRTRILCNPRGSRAVEGHNFDPHFTFTLPREQ</sequence>
<name>A0AAD0PWF3_PSEAV</name>
<dbReference type="PANTHER" id="PTHR37844:SF2">
    <property type="entry name" value="SER_THR PROTEIN PHOSPHATASE SUPERFAMILY (AFU_ORTHOLOGUE AFUA_1G14840)"/>
    <property type="match status" value="1"/>
</dbReference>
<dbReference type="Proteomes" id="UP000006426">
    <property type="component" value="Plasmid pmppla107"/>
</dbReference>
<dbReference type="SUPFAM" id="SSF56300">
    <property type="entry name" value="Metallo-dependent phosphatases"/>
    <property type="match status" value="1"/>
</dbReference>
<dbReference type="InterPro" id="IPR004843">
    <property type="entry name" value="Calcineurin-like_PHP"/>
</dbReference>
<dbReference type="RefSeq" id="WP_005741661.1">
    <property type="nucleotide sequence ID" value="NZ_CP031226.1"/>
</dbReference>
<accession>A0AAD0PWF3</accession>
<dbReference type="Gene3D" id="3.60.21.10">
    <property type="match status" value="1"/>
</dbReference>
<proteinExistence type="predicted"/>
<evidence type="ECO:0000313" key="3">
    <source>
        <dbReference type="Proteomes" id="UP000006426"/>
    </source>
</evidence>
<reference evidence="2 3" key="1">
    <citation type="journal article" date="2011" name="PLoS Pathog.">
        <title>Dynamic evolution of pathogenicity revealed by sequencing and comparative genomics of 19 Pseudomonas syringae isolates.</title>
        <authorList>
            <person name="Baltrus D.A."/>
            <person name="Nishimura M.T."/>
            <person name="Romanchuk A."/>
            <person name="Chang J.H."/>
            <person name="Mukhtar M.S."/>
            <person name="Cherkis K."/>
            <person name="Roach J."/>
            <person name="Grant S.R."/>
            <person name="Jones C.D."/>
            <person name="Dangl J.L."/>
        </authorList>
    </citation>
    <scope>NUCLEOTIDE SEQUENCE [LARGE SCALE GENOMIC DNA]</scope>
    <source>
        <strain evidence="2 3">M301315</strain>
    </source>
</reference>
<organism evidence="2 3">
    <name type="scientific">Pseudomonas amygdali pv. lachrymans str. M301315</name>
    <dbReference type="NCBI Taxonomy" id="629260"/>
    <lineage>
        <taxon>Bacteria</taxon>
        <taxon>Pseudomonadati</taxon>
        <taxon>Pseudomonadota</taxon>
        <taxon>Gammaproteobacteria</taxon>
        <taxon>Pseudomonadales</taxon>
        <taxon>Pseudomonadaceae</taxon>
        <taxon>Pseudomonas</taxon>
        <taxon>Pseudomonas amygdali</taxon>
    </lineage>
</organism>
<dbReference type="InterPro" id="IPR029052">
    <property type="entry name" value="Metallo-depent_PP-like"/>
</dbReference>
<geneLocation type="plasmid" evidence="3">
    <name>pmppla107</name>
</geneLocation>
<protein>
    <submittedName>
        <fullName evidence="2">Metallophosphoesterase</fullName>
    </submittedName>
</protein>
<keyword evidence="2" id="KW-0614">Plasmid</keyword>
<dbReference type="Pfam" id="PF00149">
    <property type="entry name" value="Metallophos"/>
    <property type="match status" value="1"/>
</dbReference>
<dbReference type="GO" id="GO:0016787">
    <property type="term" value="F:hydrolase activity"/>
    <property type="evidence" value="ECO:0007669"/>
    <property type="project" value="InterPro"/>
</dbReference>
<evidence type="ECO:0000313" key="2">
    <source>
        <dbReference type="EMBL" id="AXH60010.1"/>
    </source>
</evidence>
<dbReference type="GeneID" id="39474142"/>
<dbReference type="AlphaFoldDB" id="A0AAD0PWF3"/>
<dbReference type="EMBL" id="CP031226">
    <property type="protein sequence ID" value="AXH60010.1"/>
    <property type="molecule type" value="Genomic_DNA"/>
</dbReference>
<dbReference type="PANTHER" id="PTHR37844">
    <property type="entry name" value="SER/THR PROTEIN PHOSPHATASE SUPERFAMILY (AFU_ORTHOLOGUE AFUA_1G14840)"/>
    <property type="match status" value="1"/>
</dbReference>
<gene>
    <name evidence="2" type="ORF">PLA107_032815</name>
</gene>